<sequence>MPTLSNSTAEMASLSSQGGQAARAQPDRRTRSASLSSESSGGGAPLNASLSDLSINDNTHQRSVDMGGSRTAELPHSAKGSGDITESIRGGIRQQQNFQIGKPPHDDEEVFNTSASMTQHILAGPVPVINQLATSEPQSITPIHAQPSPAERRHLVQGVDAQTYYPAEACIFVANLPESKSDTVLEVAVTKVFSAFGPVFVKIRRDPKNMPFAFCQYTDSKHAQKAQKEGKGLLIEGRPCRTEMVKANRCYVMFNREGHQVNVAEARSHLLQFGEISRLEPLHEEAVKAMKLPGSVFVEYTHFDPGRDIISAYRYHDEYGVVAYDLKKANPSQTSHYANYLARYEVDRRSIYVGNLPHNVENIEEILRHAASKVGTVEKIQIIRKEPRNEGGRPTVFAFVEYARPDEALIAVDHLRGTILVNNRIRVEKKKCADQGGQFRGPEQLPAHRGENTVSTFTDPNDDSTETIPATPARSLTVGSDTATSGGDVDQVTSQSVSPNPDYHPVIFTQRQAFATPTAYQQGRTFTSPTHSYQSGTFASPGGYDQAQYVSPSQAYQPAQYMSPNYALSPGDHHRSQYGQDNYQPATPQIPAGAHTPYHGGSVGSYYQGQSPNQFWHTPYLQDQNNGYHYYAGYHQQHRTPMGVPARSINVINAGQTPTRNVVPTAQHLNLESSDQSDKEVAEKNIEE</sequence>
<dbReference type="EMBL" id="DF977505">
    <property type="protein sequence ID" value="GAW26971.1"/>
    <property type="molecule type" value="Genomic_DNA"/>
</dbReference>
<reference evidence="4" key="1">
    <citation type="submission" date="2016-03" db="EMBL/GenBank/DDBJ databases">
        <title>Draft genome sequence of Rosellinia necatrix.</title>
        <authorList>
            <person name="Kanematsu S."/>
        </authorList>
    </citation>
    <scope>NUCLEOTIDE SEQUENCE [LARGE SCALE GENOMIC DNA]</scope>
    <source>
        <strain evidence="4">W97</strain>
    </source>
</reference>
<feature type="compositionally biased region" description="Polar residues" evidence="2">
    <location>
        <begin position="48"/>
        <end position="58"/>
    </location>
</feature>
<dbReference type="SMART" id="SM00360">
    <property type="entry name" value="RRM"/>
    <property type="match status" value="2"/>
</dbReference>
<dbReference type="InterPro" id="IPR012677">
    <property type="entry name" value="Nucleotide-bd_a/b_plait_sf"/>
</dbReference>
<dbReference type="FunFam" id="3.30.70.330:FF:000736">
    <property type="entry name" value="Polyadenylate-binding protein, putative"/>
    <property type="match status" value="1"/>
</dbReference>
<dbReference type="InterPro" id="IPR050907">
    <property type="entry name" value="SRSF"/>
</dbReference>
<gene>
    <name evidence="4" type="ORF">SAMD00023353_6000040</name>
</gene>
<protein>
    <submittedName>
        <fullName evidence="4">Putative RNA recognition domain-containing protein</fullName>
    </submittedName>
</protein>
<evidence type="ECO:0000313" key="4">
    <source>
        <dbReference type="EMBL" id="GAW26971.1"/>
    </source>
</evidence>
<dbReference type="Proteomes" id="UP000054516">
    <property type="component" value="Unassembled WGS sequence"/>
</dbReference>
<keyword evidence="1" id="KW-0694">RNA-binding</keyword>
<dbReference type="PANTHER" id="PTHR23147">
    <property type="entry name" value="SERINE/ARGININE RICH SPLICING FACTOR"/>
    <property type="match status" value="1"/>
</dbReference>
<dbReference type="InterPro" id="IPR000504">
    <property type="entry name" value="RRM_dom"/>
</dbReference>
<proteinExistence type="predicted"/>
<dbReference type="GO" id="GO:0003723">
    <property type="term" value="F:RNA binding"/>
    <property type="evidence" value="ECO:0007669"/>
    <property type="project" value="UniProtKB-UniRule"/>
</dbReference>
<feature type="compositionally biased region" description="Polar residues" evidence="2">
    <location>
        <begin position="477"/>
        <end position="499"/>
    </location>
</feature>
<feature type="domain" description="RRM" evidence="3">
    <location>
        <begin position="169"/>
        <end position="247"/>
    </location>
</feature>
<dbReference type="OrthoDB" id="410044at2759"/>
<keyword evidence="5" id="KW-1185">Reference proteome</keyword>
<dbReference type="InterPro" id="IPR035979">
    <property type="entry name" value="RBD_domain_sf"/>
</dbReference>
<feature type="region of interest" description="Disordered" evidence="2">
    <location>
        <begin position="1"/>
        <end position="85"/>
    </location>
</feature>
<feature type="region of interest" description="Disordered" evidence="2">
    <location>
        <begin position="432"/>
        <end position="504"/>
    </location>
</feature>
<evidence type="ECO:0000313" key="5">
    <source>
        <dbReference type="Proteomes" id="UP000054516"/>
    </source>
</evidence>
<feature type="compositionally biased region" description="Polar residues" evidence="2">
    <location>
        <begin position="1"/>
        <end position="19"/>
    </location>
</feature>
<dbReference type="SUPFAM" id="SSF54928">
    <property type="entry name" value="RNA-binding domain, RBD"/>
    <property type="match status" value="2"/>
</dbReference>
<evidence type="ECO:0000259" key="3">
    <source>
        <dbReference type="PROSITE" id="PS50102"/>
    </source>
</evidence>
<dbReference type="Pfam" id="PF00076">
    <property type="entry name" value="RRM_1"/>
    <property type="match status" value="2"/>
</dbReference>
<dbReference type="STRING" id="77044.A0A1S8AA66"/>
<organism evidence="4">
    <name type="scientific">Rosellinia necatrix</name>
    <name type="common">White root-rot fungus</name>
    <dbReference type="NCBI Taxonomy" id="77044"/>
    <lineage>
        <taxon>Eukaryota</taxon>
        <taxon>Fungi</taxon>
        <taxon>Dikarya</taxon>
        <taxon>Ascomycota</taxon>
        <taxon>Pezizomycotina</taxon>
        <taxon>Sordariomycetes</taxon>
        <taxon>Xylariomycetidae</taxon>
        <taxon>Xylariales</taxon>
        <taxon>Xylariaceae</taxon>
        <taxon>Rosellinia</taxon>
    </lineage>
</organism>
<dbReference type="OMA" id="FEMYDEG"/>
<evidence type="ECO:0000256" key="1">
    <source>
        <dbReference type="PROSITE-ProRule" id="PRU00176"/>
    </source>
</evidence>
<dbReference type="AlphaFoldDB" id="A0A1S8AA66"/>
<accession>A0A1S8AA66</accession>
<name>A0A1S8AA66_ROSNE</name>
<dbReference type="Gene3D" id="3.30.70.330">
    <property type="match status" value="2"/>
</dbReference>
<dbReference type="CDD" id="cd00590">
    <property type="entry name" value="RRM_SF"/>
    <property type="match status" value="1"/>
</dbReference>
<feature type="domain" description="RRM" evidence="3">
    <location>
        <begin position="349"/>
        <end position="432"/>
    </location>
</feature>
<evidence type="ECO:0000256" key="2">
    <source>
        <dbReference type="SAM" id="MobiDB-lite"/>
    </source>
</evidence>
<dbReference type="PROSITE" id="PS50102">
    <property type="entry name" value="RRM"/>
    <property type="match status" value="2"/>
</dbReference>